<reference evidence="3 4" key="1">
    <citation type="submission" date="2016-01" db="EMBL/GenBank/DDBJ databases">
        <title>Genome sequencing of Roseivirga spongicola UST030701-084.</title>
        <authorList>
            <person name="Selvaratnam C."/>
            <person name="Thevarajoo S."/>
            <person name="Goh K.M."/>
            <person name="Ee R."/>
            <person name="Chan K.-G."/>
            <person name="Chong C.S."/>
        </authorList>
    </citation>
    <scope>NUCLEOTIDE SEQUENCE [LARGE SCALE GENOMIC DNA]</scope>
    <source>
        <strain evidence="3 4">UST030701-084</strain>
    </source>
</reference>
<dbReference type="Gene3D" id="2.70.70.10">
    <property type="entry name" value="Glucose Permease (Domain IIA)"/>
    <property type="match status" value="1"/>
</dbReference>
<dbReference type="EMBL" id="LRPC01000001">
    <property type="protein sequence ID" value="KYG77856.1"/>
    <property type="molecule type" value="Genomic_DNA"/>
</dbReference>
<dbReference type="Pfam" id="PF01551">
    <property type="entry name" value="Peptidase_M23"/>
    <property type="match status" value="1"/>
</dbReference>
<sequence>MTQRILLIFFLVSISSLGFAQRPVSVSYKYDKTTEKYIFEAKNSTNEYITLVVYFNRLSSLNASTTLPAVKTIRTGTTRLFTLEKMGTNTPSFDYGWVYWFGTHNAKVKDVQYLLPTTAGTKIAVFNTNTVKDVLGQKDDTDYYGLAFKLVDGDTITAIRKGIVEAIQQENQTDTLKYTYTKNRNFLKIRHEDGTVARYSNFRNESVQVSEGDEVNPGDPLAIATQTNQMGDATLLITVSHLHIDPDDGKNYRDWSSNKYVRPKFKTKNYEGLLEPGKTYISTISTDLITQEMGKREKKKYLKSSK</sequence>
<dbReference type="STRING" id="333140.AWW68_03550"/>
<dbReference type="Proteomes" id="UP000075606">
    <property type="component" value="Unassembled WGS sequence"/>
</dbReference>
<dbReference type="RefSeq" id="WP_068216645.1">
    <property type="nucleotide sequence ID" value="NZ_LRPC01000001.1"/>
</dbReference>
<proteinExistence type="predicted"/>
<feature type="chain" id="PRO_5007574675" description="M23ase beta-sheet core domain-containing protein" evidence="1">
    <location>
        <begin position="21"/>
        <end position="306"/>
    </location>
</feature>
<name>A0A150XGL6_9BACT</name>
<keyword evidence="4" id="KW-1185">Reference proteome</keyword>
<evidence type="ECO:0000256" key="1">
    <source>
        <dbReference type="SAM" id="SignalP"/>
    </source>
</evidence>
<dbReference type="OrthoDB" id="1112802at2"/>
<dbReference type="InterPro" id="IPR011055">
    <property type="entry name" value="Dup_hybrid_motif"/>
</dbReference>
<evidence type="ECO:0000259" key="2">
    <source>
        <dbReference type="Pfam" id="PF01551"/>
    </source>
</evidence>
<keyword evidence="1" id="KW-0732">Signal</keyword>
<dbReference type="InterPro" id="IPR016047">
    <property type="entry name" value="M23ase_b-sheet_dom"/>
</dbReference>
<comment type="caution">
    <text evidence="3">The sequence shown here is derived from an EMBL/GenBank/DDBJ whole genome shotgun (WGS) entry which is preliminary data.</text>
</comment>
<accession>A0A150XGL6</accession>
<feature type="domain" description="M23ase beta-sheet core" evidence="2">
    <location>
        <begin position="144"/>
        <end position="244"/>
    </location>
</feature>
<organism evidence="3 4">
    <name type="scientific">Roseivirga spongicola</name>
    <dbReference type="NCBI Taxonomy" id="333140"/>
    <lineage>
        <taxon>Bacteria</taxon>
        <taxon>Pseudomonadati</taxon>
        <taxon>Bacteroidota</taxon>
        <taxon>Cytophagia</taxon>
        <taxon>Cytophagales</taxon>
        <taxon>Roseivirgaceae</taxon>
        <taxon>Roseivirga</taxon>
    </lineage>
</organism>
<evidence type="ECO:0000313" key="3">
    <source>
        <dbReference type="EMBL" id="KYG77856.1"/>
    </source>
</evidence>
<dbReference type="AlphaFoldDB" id="A0A150XGL6"/>
<evidence type="ECO:0000313" key="4">
    <source>
        <dbReference type="Proteomes" id="UP000075606"/>
    </source>
</evidence>
<dbReference type="SUPFAM" id="SSF51261">
    <property type="entry name" value="Duplicated hybrid motif"/>
    <property type="match status" value="1"/>
</dbReference>
<gene>
    <name evidence="3" type="ORF">AWW68_03550</name>
</gene>
<protein>
    <recommendedName>
        <fullName evidence="2">M23ase beta-sheet core domain-containing protein</fullName>
    </recommendedName>
</protein>
<feature type="signal peptide" evidence="1">
    <location>
        <begin position="1"/>
        <end position="20"/>
    </location>
</feature>